<evidence type="ECO:0000313" key="9">
    <source>
        <dbReference type="EMBL" id="PVD27222.1"/>
    </source>
</evidence>
<dbReference type="InterPro" id="IPR052212">
    <property type="entry name" value="PH-like_domain"/>
</dbReference>
<feature type="compositionally biased region" description="Low complexity" evidence="7">
    <location>
        <begin position="424"/>
        <end position="445"/>
    </location>
</feature>
<feature type="region of interest" description="Disordered" evidence="7">
    <location>
        <begin position="1045"/>
        <end position="1070"/>
    </location>
</feature>
<dbReference type="SUPFAM" id="SSF49879">
    <property type="entry name" value="SMAD/FHA domain"/>
    <property type="match status" value="1"/>
</dbReference>
<dbReference type="PROSITE" id="PS50003">
    <property type="entry name" value="PH_DOMAIN"/>
    <property type="match status" value="1"/>
</dbReference>
<feature type="domain" description="PH" evidence="8">
    <location>
        <begin position="1171"/>
        <end position="1273"/>
    </location>
</feature>
<organism evidence="9 10">
    <name type="scientific">Pomacea canaliculata</name>
    <name type="common">Golden apple snail</name>
    <dbReference type="NCBI Taxonomy" id="400727"/>
    <lineage>
        <taxon>Eukaryota</taxon>
        <taxon>Metazoa</taxon>
        <taxon>Spiralia</taxon>
        <taxon>Lophotrochozoa</taxon>
        <taxon>Mollusca</taxon>
        <taxon>Gastropoda</taxon>
        <taxon>Caenogastropoda</taxon>
        <taxon>Architaenioglossa</taxon>
        <taxon>Ampullarioidea</taxon>
        <taxon>Ampullariidae</taxon>
        <taxon>Pomacea</taxon>
    </lineage>
</organism>
<dbReference type="AlphaFoldDB" id="A0A2T7P1D0"/>
<reference evidence="9 10" key="1">
    <citation type="submission" date="2018-04" db="EMBL/GenBank/DDBJ databases">
        <title>The genome of golden apple snail Pomacea canaliculata provides insight into stress tolerance and invasive adaptation.</title>
        <authorList>
            <person name="Liu C."/>
            <person name="Liu B."/>
            <person name="Ren Y."/>
            <person name="Zhang Y."/>
            <person name="Wang H."/>
            <person name="Li S."/>
            <person name="Jiang F."/>
            <person name="Yin L."/>
            <person name="Zhang G."/>
            <person name="Qian W."/>
            <person name="Fan W."/>
        </authorList>
    </citation>
    <scope>NUCLEOTIDE SEQUENCE [LARGE SCALE GENOMIC DNA]</scope>
    <source>
        <strain evidence="9">SZHN2017</strain>
        <tissue evidence="9">Muscle</tissue>
    </source>
</reference>
<dbReference type="CDD" id="cd22713">
    <property type="entry name" value="FHA_PHLB1"/>
    <property type="match status" value="1"/>
</dbReference>
<keyword evidence="2" id="KW-0597">Phosphoprotein</keyword>
<dbReference type="PANTHER" id="PTHR12156">
    <property type="entry name" value="PLECKSTRIN HOMOLOGY-LIKE DOMAIN, FAMILY B, MEMBER 3"/>
    <property type="match status" value="1"/>
</dbReference>
<feature type="region of interest" description="Disordered" evidence="7">
    <location>
        <begin position="596"/>
        <end position="662"/>
    </location>
</feature>
<keyword evidence="3 6" id="KW-0175">Coiled coil</keyword>
<dbReference type="InterPro" id="IPR011993">
    <property type="entry name" value="PH-like_dom_sf"/>
</dbReference>
<dbReference type="Gene3D" id="2.30.29.30">
    <property type="entry name" value="Pleckstrin-homology domain (PH domain)/Phosphotyrosine-binding domain (PTB)"/>
    <property type="match status" value="1"/>
</dbReference>
<gene>
    <name evidence="9" type="ORF">C0Q70_12377</name>
</gene>
<feature type="compositionally biased region" description="Low complexity" evidence="7">
    <location>
        <begin position="618"/>
        <end position="632"/>
    </location>
</feature>
<feature type="region of interest" description="Disordered" evidence="7">
    <location>
        <begin position="909"/>
        <end position="930"/>
    </location>
</feature>
<dbReference type="PANTHER" id="PTHR12156:SF5">
    <property type="entry name" value="FI18040P1"/>
    <property type="match status" value="1"/>
</dbReference>
<dbReference type="Gene3D" id="2.60.200.20">
    <property type="match status" value="1"/>
</dbReference>
<dbReference type="Pfam" id="PF00498">
    <property type="entry name" value="FHA"/>
    <property type="match status" value="1"/>
</dbReference>
<feature type="coiled-coil region" evidence="6">
    <location>
        <begin position="1005"/>
        <end position="1032"/>
    </location>
</feature>
<dbReference type="FunFam" id="2.30.29.30:FF:000006">
    <property type="entry name" value="Pleckstrin homology like domain family B member 1"/>
    <property type="match status" value="1"/>
</dbReference>
<dbReference type="OrthoDB" id="6020705at2759"/>
<name>A0A2T7P1D0_POMCA</name>
<comment type="caution">
    <text evidence="9">The sequence shown here is derived from an EMBL/GenBank/DDBJ whole genome shotgun (WGS) entry which is preliminary data.</text>
</comment>
<feature type="compositionally biased region" description="Low complexity" evidence="7">
    <location>
        <begin position="909"/>
        <end position="923"/>
    </location>
</feature>
<dbReference type="InterPro" id="IPR001849">
    <property type="entry name" value="PH_domain"/>
</dbReference>
<evidence type="ECO:0000256" key="2">
    <source>
        <dbReference type="ARBA" id="ARBA00022553"/>
    </source>
</evidence>
<dbReference type="FunFam" id="2.60.200.20:FF:000004">
    <property type="entry name" value="pleckstrin homology-like domain family B member 1 isoform X1"/>
    <property type="match status" value="1"/>
</dbReference>
<feature type="region of interest" description="Disordered" evidence="7">
    <location>
        <begin position="169"/>
        <end position="191"/>
    </location>
</feature>
<dbReference type="EMBL" id="PZQS01000007">
    <property type="protein sequence ID" value="PVD27222.1"/>
    <property type="molecule type" value="Genomic_DNA"/>
</dbReference>
<keyword evidence="1" id="KW-0488">Methylation</keyword>
<feature type="compositionally biased region" description="Low complexity" evidence="7">
    <location>
        <begin position="274"/>
        <end position="291"/>
    </location>
</feature>
<keyword evidence="10" id="KW-1185">Reference proteome</keyword>
<evidence type="ECO:0000256" key="1">
    <source>
        <dbReference type="ARBA" id="ARBA00022481"/>
    </source>
</evidence>
<feature type="region of interest" description="Disordered" evidence="7">
    <location>
        <begin position="526"/>
        <end position="568"/>
    </location>
</feature>
<feature type="coiled-coil region" evidence="6">
    <location>
        <begin position="686"/>
        <end position="802"/>
    </location>
</feature>
<feature type="coiled-coil region" evidence="6">
    <location>
        <begin position="866"/>
        <end position="907"/>
    </location>
</feature>
<proteinExistence type="predicted"/>
<dbReference type="Pfam" id="PF00169">
    <property type="entry name" value="PH"/>
    <property type="match status" value="1"/>
</dbReference>
<evidence type="ECO:0000256" key="7">
    <source>
        <dbReference type="SAM" id="MobiDB-lite"/>
    </source>
</evidence>
<evidence type="ECO:0000256" key="4">
    <source>
        <dbReference type="ARBA" id="ARBA00069090"/>
    </source>
</evidence>
<feature type="region of interest" description="Disordered" evidence="7">
    <location>
        <begin position="417"/>
        <end position="452"/>
    </location>
</feature>
<dbReference type="SUPFAM" id="SSF50729">
    <property type="entry name" value="PH domain-like"/>
    <property type="match status" value="1"/>
</dbReference>
<dbReference type="Proteomes" id="UP000245119">
    <property type="component" value="Linkage Group LG7"/>
</dbReference>
<evidence type="ECO:0000256" key="6">
    <source>
        <dbReference type="SAM" id="Coils"/>
    </source>
</evidence>
<evidence type="ECO:0000256" key="3">
    <source>
        <dbReference type="ARBA" id="ARBA00023054"/>
    </source>
</evidence>
<evidence type="ECO:0000259" key="8">
    <source>
        <dbReference type="PROSITE" id="PS50003"/>
    </source>
</evidence>
<feature type="compositionally biased region" description="Low complexity" evidence="7">
    <location>
        <begin position="335"/>
        <end position="347"/>
    </location>
</feature>
<feature type="region of interest" description="Disordered" evidence="7">
    <location>
        <begin position="274"/>
        <end position="360"/>
    </location>
</feature>
<evidence type="ECO:0000313" key="10">
    <source>
        <dbReference type="Proteomes" id="UP000245119"/>
    </source>
</evidence>
<feature type="compositionally biased region" description="Basic and acidic residues" evidence="7">
    <location>
        <begin position="636"/>
        <end position="648"/>
    </location>
</feature>
<dbReference type="InterPro" id="IPR000253">
    <property type="entry name" value="FHA_dom"/>
</dbReference>
<accession>A0A2T7P1D0</accession>
<feature type="compositionally biased region" description="Low complexity" evidence="7">
    <location>
        <begin position="1045"/>
        <end position="1057"/>
    </location>
</feature>
<evidence type="ECO:0000256" key="5">
    <source>
        <dbReference type="ARBA" id="ARBA00077655"/>
    </source>
</evidence>
<dbReference type="SMART" id="SM00233">
    <property type="entry name" value="PH"/>
    <property type="match status" value="1"/>
</dbReference>
<sequence length="1280" mass="143782">MQGLHEKKCKEHLEVTQVDNALRVQADEPHLVSLGSGRLSTAVTILPLPPGITKIGTRHAAEHQDIIIEGTGVGDHHCYIENINGVITLHPIAAMCAIDGKMVIQPTRLAQGSMVVLGRSNYFRFNHPQEARKIKDAMQPNHRISCVPLNFLHELESNPDYDKMISEAEHQRMSRGSSDGSTGSSRSAEHLESEDFVNKVCKFEMMSRGKVTSPTVKSPPAVATGGKLPSYFGEKVFSRDTATTRVPASVLHSAGDRVISTCSSVSSNSLTSVSTLSWSSDSSGSSRSLTSPPVTPQGTLSPDSIHHISSRPGMVNGDSSTSREGFGSIHSKEGSSVSSLNSLSVDDSGTKSSNRNTFEGMDFDLSQMTESEQELARRHREIVAERKRDQEQERLERQRLEEILRLCAEYQQEVESGKSGAEPLTRPTNVVTSTTTSSNLSMPNTKHPASPSSALTLLGGEVFEKDQKVLRDDHAQRDPQACEGERKTAGDHWNNVTKIKTNGSLILSSPSHTHKEGLFSYQMRRCESNSSTSEDEMLGSSEDTGTIKRRPQHPDLPEELTPTAESPNSVNIFSKVSVPSDGYGKFSVQLNAQVSRDDSQEWEDEEDSVHSVSKRSHSSTSSSKGSHSSASSCHTLQDHSPEVTDGKEGTPTPMNSDSEQVDVEVTTRVVQDKYSVFESSSSSIPLSRQQNELTKQLESLKKTKSKLLQKIASLKQQISDIETQENEAIRELEMERSLLEGEHKTEMEQLQVDQEHINVLKQQQHDLLENAARQREKEQRAIEREREKLLMLEERQHQLLQQLRSNNEDTNANFSSSPTTPAEARFEEEKERISHKLLQDQTQLLVKYKAREDRLQQIDTQQREMLNNVKSSLETLEQERLKLTDVFKKEKQALADVQAEIAEVSRMLSLPDTDPSDDPSASAFDCELEDQGDSSSRHLLVVDAVGVVRRPASDTSSDARNILLSSSSLSDCGSSGKEERKKSTTLLEIERNRSLFIEQQGGFIMDQERRRIEELRRRAADEGKAMWEAERRLREANCKSFNSIESEDSSVSSSCDTPSEKETSLSGGEDNLEKLAELERLLAQAQTEKVKLVEEQVRLRESEMEALTKERQRSEALERELQAVKLREKTMQQARPLTRFLPNTSQDFDLRQHIERSGHHLDMCPHVIVTTHSCRGFLHKMGGRIKTWKKRWFVFDRMKRKVMYFSDKTESKLKGMVCFQAIEEVYVDHLRTVKSPNPKLTFCMKTFDRTYFLVAPTPETMTIWIDVLFTGAEGYQQFYT</sequence>
<dbReference type="InterPro" id="IPR008984">
    <property type="entry name" value="SMAD_FHA_dom_sf"/>
</dbReference>
<protein>
    <recommendedName>
        <fullName evidence="4">Pleckstrin homology-like domain family B member 1</fullName>
    </recommendedName>
    <alternativeName>
        <fullName evidence="5">Protein LL5-alpha</fullName>
    </alternativeName>
</protein>
<feature type="compositionally biased region" description="Low complexity" evidence="7">
    <location>
        <begin position="174"/>
        <end position="186"/>
    </location>
</feature>